<protein>
    <recommendedName>
        <fullName evidence="1">Glycoside hydrolase family 13 N-terminal domain-containing protein</fullName>
    </recommendedName>
</protein>
<dbReference type="Gene3D" id="2.60.40.10">
    <property type="entry name" value="Immunoglobulins"/>
    <property type="match status" value="1"/>
</dbReference>
<evidence type="ECO:0000259" key="1">
    <source>
        <dbReference type="Pfam" id="PF02922"/>
    </source>
</evidence>
<dbReference type="AlphaFoldDB" id="A0A0F9J5G1"/>
<evidence type="ECO:0000313" key="2">
    <source>
        <dbReference type="EMBL" id="KKL94442.1"/>
    </source>
</evidence>
<reference evidence="2" key="1">
    <citation type="journal article" date="2015" name="Nature">
        <title>Complex archaea that bridge the gap between prokaryotes and eukaryotes.</title>
        <authorList>
            <person name="Spang A."/>
            <person name="Saw J.H."/>
            <person name="Jorgensen S.L."/>
            <person name="Zaremba-Niedzwiedzka K."/>
            <person name="Martijn J."/>
            <person name="Lind A.E."/>
            <person name="van Eijk R."/>
            <person name="Schleper C."/>
            <person name="Guy L."/>
            <person name="Ettema T.J."/>
        </authorList>
    </citation>
    <scope>NUCLEOTIDE SEQUENCE</scope>
</reference>
<name>A0A0F9J5G1_9ZZZZ</name>
<proteinExistence type="predicted"/>
<sequence length="109" mass="12408">MVETSKDGYIEFRFFRPNVAKVFLAGDFNDWRTDHLQMVRQDNGYWGLKLRLPAGGYKFRYVADGAWYTDYAAFGIEPGRFGMDSVLQVPEWAIQIDEKPAAHPAVAAA</sequence>
<dbReference type="GO" id="GO:0005975">
    <property type="term" value="P:carbohydrate metabolic process"/>
    <property type="evidence" value="ECO:0007669"/>
    <property type="project" value="InterPro"/>
</dbReference>
<dbReference type="InterPro" id="IPR013783">
    <property type="entry name" value="Ig-like_fold"/>
</dbReference>
<accession>A0A0F9J5G1</accession>
<dbReference type="InterPro" id="IPR004193">
    <property type="entry name" value="Glyco_hydro_13_N"/>
</dbReference>
<dbReference type="Pfam" id="PF02922">
    <property type="entry name" value="CBM_48"/>
    <property type="match status" value="1"/>
</dbReference>
<feature type="domain" description="Glycoside hydrolase family 13 N-terminal" evidence="1">
    <location>
        <begin position="7"/>
        <end position="64"/>
    </location>
</feature>
<gene>
    <name evidence="2" type="ORF">LCGC14_1864620</name>
</gene>
<organism evidence="2">
    <name type="scientific">marine sediment metagenome</name>
    <dbReference type="NCBI Taxonomy" id="412755"/>
    <lineage>
        <taxon>unclassified sequences</taxon>
        <taxon>metagenomes</taxon>
        <taxon>ecological metagenomes</taxon>
    </lineage>
</organism>
<dbReference type="SUPFAM" id="SSF81296">
    <property type="entry name" value="E set domains"/>
    <property type="match status" value="1"/>
</dbReference>
<dbReference type="EMBL" id="LAZR01018922">
    <property type="protein sequence ID" value="KKL94442.1"/>
    <property type="molecule type" value="Genomic_DNA"/>
</dbReference>
<dbReference type="GO" id="GO:0004553">
    <property type="term" value="F:hydrolase activity, hydrolyzing O-glycosyl compounds"/>
    <property type="evidence" value="ECO:0007669"/>
    <property type="project" value="InterPro"/>
</dbReference>
<dbReference type="InterPro" id="IPR014756">
    <property type="entry name" value="Ig_E-set"/>
</dbReference>
<comment type="caution">
    <text evidence="2">The sequence shown here is derived from an EMBL/GenBank/DDBJ whole genome shotgun (WGS) entry which is preliminary data.</text>
</comment>